<dbReference type="CDD" id="cd16098">
    <property type="entry name" value="FliS"/>
    <property type="match status" value="1"/>
</dbReference>
<keyword evidence="8" id="KW-1185">Reference proteome</keyword>
<comment type="similarity">
    <text evidence="2 6">Belongs to the FliS family.</text>
</comment>
<protein>
    <recommendedName>
        <fullName evidence="6">Flagellar secretion chaperone FliS</fullName>
    </recommendedName>
</protein>
<evidence type="ECO:0000256" key="5">
    <source>
        <dbReference type="ARBA" id="ARBA00023186"/>
    </source>
</evidence>
<dbReference type="PIRSF" id="PIRSF039090">
    <property type="entry name" value="Flis"/>
    <property type="match status" value="1"/>
</dbReference>
<sequence>MFNNDNPLIAYRQNAGAARIAAASPQQLVVILLEHLLDELDYIENYIATMQLNHKGDSISKCLEILHVLDASLDTQNGGELAENLHQLYDFCSRRLLTVNLRNQPEPLAEVRRVIIPLKEGWEGTT</sequence>
<reference evidence="7 8" key="1">
    <citation type="submission" date="2016-04" db="EMBL/GenBank/DDBJ databases">
        <title>ATOL: Assembling a taxonomically balanced genome-scale reconstruction of the evolutionary history of the Enterobacteriaceae.</title>
        <authorList>
            <person name="Plunkett G.III."/>
            <person name="Neeno-Eckwall E.C."/>
            <person name="Glasner J.D."/>
            <person name="Perna N.T."/>
        </authorList>
    </citation>
    <scope>NUCLEOTIDE SEQUENCE [LARGE SCALE GENOMIC DNA]</scope>
    <source>
        <strain evidence="7 8">ATCC 51602</strain>
    </source>
</reference>
<evidence type="ECO:0000256" key="6">
    <source>
        <dbReference type="PIRNR" id="PIRNR039090"/>
    </source>
</evidence>
<dbReference type="InterPro" id="IPR036584">
    <property type="entry name" value="FliS_sf"/>
</dbReference>
<proteinExistence type="inferred from homology"/>
<evidence type="ECO:0000256" key="3">
    <source>
        <dbReference type="ARBA" id="ARBA00022490"/>
    </source>
</evidence>
<dbReference type="Proteomes" id="UP000078407">
    <property type="component" value="Unassembled WGS sequence"/>
</dbReference>
<dbReference type="EMBL" id="LXEQ01000033">
    <property type="protein sequence ID" value="OAT28118.1"/>
    <property type="molecule type" value="Genomic_DNA"/>
</dbReference>
<name>A0ABX2W8X4_9ENTR</name>
<gene>
    <name evidence="7" type="ORF">M976_01957</name>
</gene>
<keyword evidence="3 6" id="KW-0963">Cytoplasm</keyword>
<dbReference type="SUPFAM" id="SSF101116">
    <property type="entry name" value="Flagellar export chaperone FliS"/>
    <property type="match status" value="1"/>
</dbReference>
<comment type="caution">
    <text evidence="7">The sequence shown here is derived from an EMBL/GenBank/DDBJ whole genome shotgun (WGS) entry which is preliminary data.</text>
</comment>
<evidence type="ECO:0000313" key="7">
    <source>
        <dbReference type="EMBL" id="OAT28118.1"/>
    </source>
</evidence>
<dbReference type="PANTHER" id="PTHR34773:SF1">
    <property type="entry name" value="FLAGELLAR SECRETION CHAPERONE FLIS"/>
    <property type="match status" value="1"/>
</dbReference>
<keyword evidence="4 6" id="KW-1005">Bacterial flagellum biogenesis</keyword>
<keyword evidence="7" id="KW-0282">Flagellum</keyword>
<dbReference type="InterPro" id="IPR003713">
    <property type="entry name" value="FliS"/>
</dbReference>
<keyword evidence="7" id="KW-0966">Cell projection</keyword>
<evidence type="ECO:0000256" key="2">
    <source>
        <dbReference type="ARBA" id="ARBA00008787"/>
    </source>
</evidence>
<organism evidence="7 8">
    <name type="scientific">Buttiauxella ferragutiae ATCC 51602</name>
    <dbReference type="NCBI Taxonomy" id="1354252"/>
    <lineage>
        <taxon>Bacteria</taxon>
        <taxon>Pseudomonadati</taxon>
        <taxon>Pseudomonadota</taxon>
        <taxon>Gammaproteobacteria</taxon>
        <taxon>Enterobacterales</taxon>
        <taxon>Enterobacteriaceae</taxon>
        <taxon>Buttiauxella</taxon>
    </lineage>
</organism>
<keyword evidence="5" id="KW-0143">Chaperone</keyword>
<dbReference type="RefSeq" id="WP_064544190.1">
    <property type="nucleotide sequence ID" value="NZ_LXEQ01000033.1"/>
</dbReference>
<evidence type="ECO:0000256" key="1">
    <source>
        <dbReference type="ARBA" id="ARBA00004514"/>
    </source>
</evidence>
<dbReference type="NCBIfam" id="TIGR00208">
    <property type="entry name" value="fliS"/>
    <property type="match status" value="1"/>
</dbReference>
<comment type="subcellular location">
    <subcellularLocation>
        <location evidence="1 6">Cytoplasm</location>
        <location evidence="1 6">Cytosol</location>
    </subcellularLocation>
</comment>
<keyword evidence="7" id="KW-0969">Cilium</keyword>
<dbReference type="Gene3D" id="1.20.120.340">
    <property type="entry name" value="Flagellar protein FliS"/>
    <property type="match status" value="1"/>
</dbReference>
<evidence type="ECO:0000256" key="4">
    <source>
        <dbReference type="ARBA" id="ARBA00022795"/>
    </source>
</evidence>
<dbReference type="Pfam" id="PF02561">
    <property type="entry name" value="FliS"/>
    <property type="match status" value="1"/>
</dbReference>
<evidence type="ECO:0000313" key="8">
    <source>
        <dbReference type="Proteomes" id="UP000078407"/>
    </source>
</evidence>
<dbReference type="PANTHER" id="PTHR34773">
    <property type="entry name" value="FLAGELLAR SECRETION CHAPERONE FLIS"/>
    <property type="match status" value="1"/>
</dbReference>
<accession>A0ABX2W8X4</accession>